<gene>
    <name evidence="8" type="ORF">DDZ18_04260</name>
</gene>
<protein>
    <submittedName>
        <fullName evidence="8">RNA polymerase subunit sigma-70</fullName>
    </submittedName>
</protein>
<dbReference type="InterPro" id="IPR036388">
    <property type="entry name" value="WH-like_DNA-bd_sf"/>
</dbReference>
<feature type="region of interest" description="Disordered" evidence="5">
    <location>
        <begin position="1"/>
        <end position="41"/>
    </location>
</feature>
<feature type="compositionally biased region" description="Polar residues" evidence="5">
    <location>
        <begin position="1"/>
        <end position="21"/>
    </location>
</feature>
<dbReference type="Proteomes" id="UP000245168">
    <property type="component" value="Unassembled WGS sequence"/>
</dbReference>
<dbReference type="Pfam" id="PF08281">
    <property type="entry name" value="Sigma70_r4_2"/>
    <property type="match status" value="1"/>
</dbReference>
<evidence type="ECO:0000256" key="2">
    <source>
        <dbReference type="ARBA" id="ARBA00023015"/>
    </source>
</evidence>
<dbReference type="InterPro" id="IPR013249">
    <property type="entry name" value="RNA_pol_sigma70_r4_t2"/>
</dbReference>
<dbReference type="PANTHER" id="PTHR43133">
    <property type="entry name" value="RNA POLYMERASE ECF-TYPE SIGMA FACTO"/>
    <property type="match status" value="1"/>
</dbReference>
<evidence type="ECO:0000313" key="8">
    <source>
        <dbReference type="EMBL" id="PWE18812.1"/>
    </source>
</evidence>
<dbReference type="EMBL" id="QEXV01000001">
    <property type="protein sequence ID" value="PWE18812.1"/>
    <property type="molecule type" value="Genomic_DNA"/>
</dbReference>
<dbReference type="Gene3D" id="1.10.1740.10">
    <property type="match status" value="1"/>
</dbReference>
<dbReference type="PANTHER" id="PTHR43133:SF25">
    <property type="entry name" value="RNA POLYMERASE SIGMA FACTOR RFAY-RELATED"/>
    <property type="match status" value="1"/>
</dbReference>
<reference evidence="9" key="1">
    <citation type="submission" date="2018-05" db="EMBL/GenBank/DDBJ databases">
        <authorList>
            <person name="Liu B.-T."/>
        </authorList>
    </citation>
    <scope>NUCLEOTIDE SEQUENCE [LARGE SCALE GENOMIC DNA]</scope>
    <source>
        <strain evidence="9">WD6-1</strain>
    </source>
</reference>
<accession>A0A2U2BXS6</accession>
<dbReference type="NCBIfam" id="TIGR02937">
    <property type="entry name" value="sigma70-ECF"/>
    <property type="match status" value="1"/>
</dbReference>
<comment type="similarity">
    <text evidence="1">Belongs to the sigma-70 factor family. ECF subfamily.</text>
</comment>
<evidence type="ECO:0000259" key="7">
    <source>
        <dbReference type="Pfam" id="PF08281"/>
    </source>
</evidence>
<sequence length="229" mass="24629">MMTSPASPSRTNSGSCSTSWRSRAAAEGAKMADSEDADAAPSFQDELTGAIPHLRAFARSLCGDPVEADDLVQETLVKAWKAQDRFKPGTSIRAWTFMILRNHFYSERRRAWRKSERGGEIPEAALTSNGAQDGAMDLDDLRRALDRLPSEQREALVLVGAGGFSYEEAAEICGCAVGTVKSRVSRARNAVEALLSDSADLAPSKNTAASGAEDFVDYIHRAAAERSAS</sequence>
<name>A0A2U2BXS6_9PROT</name>
<keyword evidence="3" id="KW-0731">Sigma factor</keyword>
<dbReference type="GO" id="GO:0006352">
    <property type="term" value="P:DNA-templated transcription initiation"/>
    <property type="evidence" value="ECO:0007669"/>
    <property type="project" value="InterPro"/>
</dbReference>
<evidence type="ECO:0000256" key="5">
    <source>
        <dbReference type="SAM" id="MobiDB-lite"/>
    </source>
</evidence>
<dbReference type="InterPro" id="IPR014284">
    <property type="entry name" value="RNA_pol_sigma-70_dom"/>
</dbReference>
<proteinExistence type="inferred from homology"/>
<keyword evidence="4" id="KW-0804">Transcription</keyword>
<dbReference type="Gene3D" id="1.10.10.10">
    <property type="entry name" value="Winged helix-like DNA-binding domain superfamily/Winged helix DNA-binding domain"/>
    <property type="match status" value="1"/>
</dbReference>
<feature type="domain" description="RNA polymerase sigma factor 70 region 4 type 2" evidence="7">
    <location>
        <begin position="139"/>
        <end position="189"/>
    </location>
</feature>
<dbReference type="InterPro" id="IPR007627">
    <property type="entry name" value="RNA_pol_sigma70_r2"/>
</dbReference>
<dbReference type="SUPFAM" id="SSF88659">
    <property type="entry name" value="Sigma3 and sigma4 domains of RNA polymerase sigma factors"/>
    <property type="match status" value="1"/>
</dbReference>
<comment type="caution">
    <text evidence="8">The sequence shown here is derived from an EMBL/GenBank/DDBJ whole genome shotgun (WGS) entry which is preliminary data.</text>
</comment>
<dbReference type="GO" id="GO:0016987">
    <property type="term" value="F:sigma factor activity"/>
    <property type="evidence" value="ECO:0007669"/>
    <property type="project" value="UniProtKB-KW"/>
</dbReference>
<evidence type="ECO:0000256" key="4">
    <source>
        <dbReference type="ARBA" id="ARBA00023163"/>
    </source>
</evidence>
<evidence type="ECO:0000256" key="3">
    <source>
        <dbReference type="ARBA" id="ARBA00023082"/>
    </source>
</evidence>
<dbReference type="InterPro" id="IPR013324">
    <property type="entry name" value="RNA_pol_sigma_r3/r4-like"/>
</dbReference>
<evidence type="ECO:0000259" key="6">
    <source>
        <dbReference type="Pfam" id="PF04542"/>
    </source>
</evidence>
<dbReference type="InterPro" id="IPR013325">
    <property type="entry name" value="RNA_pol_sigma_r2"/>
</dbReference>
<organism evidence="8 9">
    <name type="scientific">Marinicauda salina</name>
    <dbReference type="NCBI Taxonomy" id="2135793"/>
    <lineage>
        <taxon>Bacteria</taxon>
        <taxon>Pseudomonadati</taxon>
        <taxon>Pseudomonadota</taxon>
        <taxon>Alphaproteobacteria</taxon>
        <taxon>Maricaulales</taxon>
        <taxon>Maricaulaceae</taxon>
        <taxon>Marinicauda</taxon>
    </lineage>
</organism>
<dbReference type="GO" id="GO:0003677">
    <property type="term" value="F:DNA binding"/>
    <property type="evidence" value="ECO:0007669"/>
    <property type="project" value="InterPro"/>
</dbReference>
<dbReference type="AlphaFoldDB" id="A0A2U2BXS6"/>
<dbReference type="Pfam" id="PF04542">
    <property type="entry name" value="Sigma70_r2"/>
    <property type="match status" value="1"/>
</dbReference>
<evidence type="ECO:0000256" key="1">
    <source>
        <dbReference type="ARBA" id="ARBA00010641"/>
    </source>
</evidence>
<keyword evidence="9" id="KW-1185">Reference proteome</keyword>
<dbReference type="OrthoDB" id="9803470at2"/>
<dbReference type="SUPFAM" id="SSF88946">
    <property type="entry name" value="Sigma2 domain of RNA polymerase sigma factors"/>
    <property type="match status" value="1"/>
</dbReference>
<evidence type="ECO:0000313" key="9">
    <source>
        <dbReference type="Proteomes" id="UP000245168"/>
    </source>
</evidence>
<feature type="domain" description="RNA polymerase sigma-70 region 2" evidence="6">
    <location>
        <begin position="52"/>
        <end position="113"/>
    </location>
</feature>
<keyword evidence="2" id="KW-0805">Transcription regulation</keyword>
<dbReference type="CDD" id="cd06171">
    <property type="entry name" value="Sigma70_r4"/>
    <property type="match status" value="1"/>
</dbReference>
<dbReference type="InterPro" id="IPR039425">
    <property type="entry name" value="RNA_pol_sigma-70-like"/>
</dbReference>